<evidence type="ECO:0000313" key="3">
    <source>
        <dbReference type="Proteomes" id="UP000694414"/>
    </source>
</evidence>
<organism evidence="2 3">
    <name type="scientific">Prolemur simus</name>
    <name type="common">Greater bamboo lemur</name>
    <name type="synonym">Hapalemur simus</name>
    <dbReference type="NCBI Taxonomy" id="1328070"/>
    <lineage>
        <taxon>Eukaryota</taxon>
        <taxon>Metazoa</taxon>
        <taxon>Chordata</taxon>
        <taxon>Craniata</taxon>
        <taxon>Vertebrata</taxon>
        <taxon>Euteleostomi</taxon>
        <taxon>Mammalia</taxon>
        <taxon>Eutheria</taxon>
        <taxon>Euarchontoglires</taxon>
        <taxon>Primates</taxon>
        <taxon>Strepsirrhini</taxon>
        <taxon>Lemuriformes</taxon>
        <taxon>Lemuridae</taxon>
        <taxon>Prolemur</taxon>
    </lineage>
</organism>
<feature type="region of interest" description="Disordered" evidence="1">
    <location>
        <begin position="40"/>
        <end position="159"/>
    </location>
</feature>
<dbReference type="PANTHER" id="PTHR28366">
    <property type="entry name" value="CHROMOSOME 1 OPEN READING FRAME 131"/>
    <property type="match status" value="1"/>
</dbReference>
<gene>
    <name evidence="2" type="primary">C1orf131</name>
    <name evidence="2" type="synonym">FSAF1</name>
</gene>
<feature type="compositionally biased region" description="Basic and acidic residues" evidence="1">
    <location>
        <begin position="10"/>
        <end position="22"/>
    </location>
</feature>
<protein>
    <submittedName>
        <fullName evidence="2">Chromosome 1 open reading frame 131</fullName>
    </submittedName>
</protein>
<dbReference type="PANTHER" id="PTHR28366:SF1">
    <property type="entry name" value="CHROMOSOME 1 OPEN READING FRAME 131"/>
    <property type="match status" value="1"/>
</dbReference>
<dbReference type="GeneTree" id="ENSGT00390000017022"/>
<dbReference type="InterPro" id="IPR052852">
    <property type="entry name" value="SSU_Processome_Comp"/>
</dbReference>
<feature type="compositionally biased region" description="Basic and acidic residues" evidence="1">
    <location>
        <begin position="226"/>
        <end position="242"/>
    </location>
</feature>
<evidence type="ECO:0000313" key="2">
    <source>
        <dbReference type="Ensembl" id="ENSPSMP00000005781.1"/>
    </source>
</evidence>
<dbReference type="AlphaFoldDB" id="A0A8C8YV23"/>
<feature type="compositionally biased region" description="Basic and acidic residues" evidence="1">
    <location>
        <begin position="127"/>
        <end position="136"/>
    </location>
</feature>
<name>A0A8C8YV23_PROSS</name>
<dbReference type="Proteomes" id="UP000694414">
    <property type="component" value="Unplaced"/>
</dbReference>
<evidence type="ECO:0000256" key="1">
    <source>
        <dbReference type="SAM" id="MobiDB-lite"/>
    </source>
</evidence>
<feature type="region of interest" description="Disordered" evidence="1">
    <location>
        <begin position="226"/>
        <end position="271"/>
    </location>
</feature>
<dbReference type="GO" id="GO:0032040">
    <property type="term" value="C:small-subunit processome"/>
    <property type="evidence" value="ECO:0007669"/>
    <property type="project" value="Ensembl"/>
</dbReference>
<dbReference type="GO" id="GO:0042274">
    <property type="term" value="P:ribosomal small subunit biogenesis"/>
    <property type="evidence" value="ECO:0007669"/>
    <property type="project" value="Ensembl"/>
</dbReference>
<feature type="compositionally biased region" description="Basic and acidic residues" evidence="1">
    <location>
        <begin position="148"/>
        <end position="159"/>
    </location>
</feature>
<accession>A0A8C8YV23</accession>
<reference evidence="2" key="1">
    <citation type="submission" date="2025-08" db="UniProtKB">
        <authorList>
            <consortium name="Ensembl"/>
        </authorList>
    </citation>
    <scope>IDENTIFICATION</scope>
</reference>
<dbReference type="Ensembl" id="ENSPSMT00000006874.1">
    <property type="protein sequence ID" value="ENSPSMP00000005781.1"/>
    <property type="gene ID" value="ENSPSMG00000004394.1"/>
</dbReference>
<feature type="region of interest" description="Disordered" evidence="1">
    <location>
        <begin position="1"/>
        <end position="28"/>
    </location>
</feature>
<dbReference type="Pfam" id="PF15375">
    <property type="entry name" value="FSAF1"/>
    <property type="match status" value="1"/>
</dbReference>
<reference evidence="2" key="2">
    <citation type="submission" date="2025-09" db="UniProtKB">
        <authorList>
            <consortium name="Ensembl"/>
        </authorList>
    </citation>
    <scope>IDENTIFICATION</scope>
</reference>
<keyword evidence="3" id="KW-1185">Reference proteome</keyword>
<proteinExistence type="predicted"/>
<dbReference type="InterPro" id="IPR027973">
    <property type="entry name" value="FSAF1-like"/>
</dbReference>
<dbReference type="GO" id="GO:0005694">
    <property type="term" value="C:chromosome"/>
    <property type="evidence" value="ECO:0007669"/>
    <property type="project" value="Ensembl"/>
</dbReference>
<sequence length="298" mass="32989">KRVGASADPAMEKEKGPGRDAPHGSPTLLDALLQNLYDFGETADETEQKRIRKKRGNKKTDVGASVAWAAEPAPLPGSVPGGQRKSASSFFQELREELHCAPAGTPTGPPSGPEVPAATVPPSSLKNNRERIEVVEFHSSNKKRKLKPDREESTKTETSVFKKDVDIQEFNLEKARLEVHRFGITGYGKGKERVLEQERAIMLGAKPPKNSYVNYKVLQEQIKEKKAAKEEEKRMAQETDIFKKKKRKGQEDRKPKKKKSAPSILSSGRVGQVGKFKNGTLILSPVDIKKINSSRAVK</sequence>